<dbReference type="AlphaFoldDB" id="A0A8J2RKT8"/>
<sequence length="112" mass="12948">MEIGRGSIRVYPQPDPKFDEENNLEHFTYSPRSLEQHLRDIDLAVESGQRIIGVVSPNPFMHLHDFEFIKALVPDYLHSCCQGVFKGYIILFTTVDQNGKKMVFGKKNESYQ</sequence>
<dbReference type="Proteomes" id="UP000789390">
    <property type="component" value="Unassembled WGS sequence"/>
</dbReference>
<comment type="caution">
    <text evidence="1">The sequence shown here is derived from an EMBL/GenBank/DDBJ whole genome shotgun (WGS) entry which is preliminary data.</text>
</comment>
<dbReference type="EMBL" id="CAKKLH010000135">
    <property type="protein sequence ID" value="CAH0104296.1"/>
    <property type="molecule type" value="Genomic_DNA"/>
</dbReference>
<proteinExistence type="predicted"/>
<keyword evidence="2" id="KW-1185">Reference proteome</keyword>
<reference evidence="1" key="1">
    <citation type="submission" date="2021-11" db="EMBL/GenBank/DDBJ databases">
        <authorList>
            <person name="Schell T."/>
        </authorList>
    </citation>
    <scope>NUCLEOTIDE SEQUENCE</scope>
    <source>
        <strain evidence="1">M5</strain>
    </source>
</reference>
<protein>
    <submittedName>
        <fullName evidence="1">Uncharacterized protein</fullName>
    </submittedName>
</protein>
<gene>
    <name evidence="1" type="ORF">DGAL_LOCUS7063</name>
</gene>
<evidence type="ECO:0000313" key="1">
    <source>
        <dbReference type="EMBL" id="CAH0104296.1"/>
    </source>
</evidence>
<organism evidence="1 2">
    <name type="scientific">Daphnia galeata</name>
    <dbReference type="NCBI Taxonomy" id="27404"/>
    <lineage>
        <taxon>Eukaryota</taxon>
        <taxon>Metazoa</taxon>
        <taxon>Ecdysozoa</taxon>
        <taxon>Arthropoda</taxon>
        <taxon>Crustacea</taxon>
        <taxon>Branchiopoda</taxon>
        <taxon>Diplostraca</taxon>
        <taxon>Cladocera</taxon>
        <taxon>Anomopoda</taxon>
        <taxon>Daphniidae</taxon>
        <taxon>Daphnia</taxon>
    </lineage>
</organism>
<name>A0A8J2RKT8_9CRUS</name>
<accession>A0A8J2RKT8</accession>
<evidence type="ECO:0000313" key="2">
    <source>
        <dbReference type="Proteomes" id="UP000789390"/>
    </source>
</evidence>